<evidence type="ECO:0000313" key="2">
    <source>
        <dbReference type="Proteomes" id="UP000765509"/>
    </source>
</evidence>
<evidence type="ECO:0000313" key="1">
    <source>
        <dbReference type="EMBL" id="MBW0531452.1"/>
    </source>
</evidence>
<keyword evidence="2" id="KW-1185">Reference proteome</keyword>
<protein>
    <submittedName>
        <fullName evidence="1">Uncharacterized protein</fullName>
    </submittedName>
</protein>
<proteinExistence type="predicted"/>
<comment type="caution">
    <text evidence="1">The sequence shown here is derived from an EMBL/GenBank/DDBJ whole genome shotgun (WGS) entry which is preliminary data.</text>
</comment>
<gene>
    <name evidence="1" type="ORF">O181_071167</name>
</gene>
<organism evidence="1 2">
    <name type="scientific">Austropuccinia psidii MF-1</name>
    <dbReference type="NCBI Taxonomy" id="1389203"/>
    <lineage>
        <taxon>Eukaryota</taxon>
        <taxon>Fungi</taxon>
        <taxon>Dikarya</taxon>
        <taxon>Basidiomycota</taxon>
        <taxon>Pucciniomycotina</taxon>
        <taxon>Pucciniomycetes</taxon>
        <taxon>Pucciniales</taxon>
        <taxon>Sphaerophragmiaceae</taxon>
        <taxon>Austropuccinia</taxon>
    </lineage>
</organism>
<dbReference type="AlphaFoldDB" id="A0A9Q3F797"/>
<sequence length="130" mass="14937">MEDYRASTSSQRLAKTFVTLIEISESGITPIHVFRSEKLPASRSRYIPVSIKELVYGSKAAGVGTSTKPLDRKNELIYSSEEALRPRRDRGPFKMLEFNFCQRGNPEDKSLVENQYILSEDRKKKLDHKK</sequence>
<name>A0A9Q3F797_9BASI</name>
<dbReference type="EMBL" id="AVOT02036845">
    <property type="protein sequence ID" value="MBW0531452.1"/>
    <property type="molecule type" value="Genomic_DNA"/>
</dbReference>
<dbReference type="Proteomes" id="UP000765509">
    <property type="component" value="Unassembled WGS sequence"/>
</dbReference>
<reference evidence="1" key="1">
    <citation type="submission" date="2021-03" db="EMBL/GenBank/DDBJ databases">
        <title>Draft genome sequence of rust myrtle Austropuccinia psidii MF-1, a brazilian biotype.</title>
        <authorList>
            <person name="Quecine M.C."/>
            <person name="Pachon D.M.R."/>
            <person name="Bonatelli M.L."/>
            <person name="Correr F.H."/>
            <person name="Franceschini L.M."/>
            <person name="Leite T.F."/>
            <person name="Margarido G.R.A."/>
            <person name="Almeida C.A."/>
            <person name="Ferrarezi J.A."/>
            <person name="Labate C.A."/>
        </authorList>
    </citation>
    <scope>NUCLEOTIDE SEQUENCE</scope>
    <source>
        <strain evidence="1">MF-1</strain>
    </source>
</reference>
<accession>A0A9Q3F797</accession>